<name>A0AAV5LR65_9ROSI</name>
<dbReference type="PANTHER" id="PTHR32108:SF9">
    <property type="entry name" value="REVERSE TRANSCRIPTASE RNASE H-LIKE DOMAIN-CONTAINING PROTEIN"/>
    <property type="match status" value="1"/>
</dbReference>
<feature type="transmembrane region" description="Helical" evidence="2">
    <location>
        <begin position="158"/>
        <end position="175"/>
    </location>
</feature>
<keyword evidence="4" id="KW-1185">Reference proteome</keyword>
<evidence type="ECO:0000256" key="1">
    <source>
        <dbReference type="SAM" id="Coils"/>
    </source>
</evidence>
<gene>
    <name evidence="3" type="ORF">SLEP1_g46828</name>
</gene>
<evidence type="ECO:0000313" key="3">
    <source>
        <dbReference type="EMBL" id="GKV38982.1"/>
    </source>
</evidence>
<feature type="coiled-coil region" evidence="1">
    <location>
        <begin position="373"/>
        <end position="431"/>
    </location>
</feature>
<dbReference type="PANTHER" id="PTHR32108">
    <property type="entry name" value="DNA-DIRECTED RNA POLYMERASE SUBUNIT ALPHA"/>
    <property type="match status" value="1"/>
</dbReference>
<sequence>MDFTEDTTRQGKRLGEDVISHSIVEKAKESIFSVNTSKPDLKLLKEAYGFLSSREKHDFEVRFGCIEDLLSMVPDWNLFRAMLKFYSCSGFFYFHSQAQHMKFTLEKVQEMLQAMWEFPFEFSQPWVTTKDDSYGFDRNATLMALGKRLKGITSSQRINFVALGIYGMVIFLIYIKTITPMVVALFEQLSHTSTFNPASTVLFTTWAHGHLRGPQFEALFSVPVKDRKTEDWHQSLLVTTVNDVGFVLPTWNVTQYLAPPKRHYSIPLLGIHGGVTYSVELASSHEVWEKCRMLPIWKENGTRPQYEQWRSSWIVKLSLPWEVTNTKNFTIMDLIAKLELSHAQRCQLLEKYDELALDHELLKRGKELFDQPVAGLKDKIASLERDLAVSKEICGKQTRSLEFVEEQQKKLLRVKADLKAKEKENKELVEKIAMEDMCYQLQVEKQKSQALVEEDTGLREVVIDIIALVTQFEGKMAKTRHHIAQRAHPIERGIFQPVFDFIIDMSNFVLSRVIKMFEENAATNLEKLVVDERVDKLETTMQTMAATLQTINLTLSTLTTGSVPSPASLIPTIPVPCVPTITPGNHVKDPMVTQLQFPHIYENQPLVGESSSHAPQISSLPFEASYPPFEMNNPTLPTTTPLTLNIPPLMGQVPTIQLNPSVVMLRPALEDGKSRKVDHKLQQLEEALKAMDSLQRITRKSNETFKEFAQRWRSEAAKVIPPLANSEIYFLFIKSSTETFRAWQLEQAKMGSLGSTSKKFTPKGQKEDEEALNHIFTNHAKPTYNRRPNFNTPPSVRQQFSHAMKPRQFMRLPIPYSEVLKQLVAVGLLETVQANPVQPPYPYCTMNMVTFDGVEKPVLENTSSWSLDELFVILIEYDLVQPIEPTNLNALPMIIDDALVCLYHSNMKGHTLQDCGDFQRKITELQRMGSLELMSTLESEKFITPVTEEYFTKERPYILQDTTKAQVINQNSQQPYVLKTSLSESFMGKTSFVANSHFPYSLKVITQRSTS</sequence>
<reference evidence="3 4" key="1">
    <citation type="journal article" date="2021" name="Commun. Biol.">
        <title>The genome of Shorea leprosula (Dipterocarpaceae) highlights the ecological relevance of drought in aseasonal tropical rainforests.</title>
        <authorList>
            <person name="Ng K.K.S."/>
            <person name="Kobayashi M.J."/>
            <person name="Fawcett J.A."/>
            <person name="Hatakeyama M."/>
            <person name="Paape T."/>
            <person name="Ng C.H."/>
            <person name="Ang C.C."/>
            <person name="Tnah L.H."/>
            <person name="Lee C.T."/>
            <person name="Nishiyama T."/>
            <person name="Sese J."/>
            <person name="O'Brien M.J."/>
            <person name="Copetti D."/>
            <person name="Mohd Noor M.I."/>
            <person name="Ong R.C."/>
            <person name="Putra M."/>
            <person name="Sireger I.Z."/>
            <person name="Indrioko S."/>
            <person name="Kosugi Y."/>
            <person name="Izuno A."/>
            <person name="Isagi Y."/>
            <person name="Lee S.L."/>
            <person name="Shimizu K.K."/>
        </authorList>
    </citation>
    <scope>NUCLEOTIDE SEQUENCE [LARGE SCALE GENOMIC DNA]</scope>
    <source>
        <strain evidence="3">214</strain>
    </source>
</reference>
<keyword evidence="2" id="KW-1133">Transmembrane helix</keyword>
<protein>
    <submittedName>
        <fullName evidence="3">Uncharacterized protein</fullName>
    </submittedName>
</protein>
<evidence type="ECO:0000313" key="4">
    <source>
        <dbReference type="Proteomes" id="UP001054252"/>
    </source>
</evidence>
<dbReference type="Proteomes" id="UP001054252">
    <property type="component" value="Unassembled WGS sequence"/>
</dbReference>
<evidence type="ECO:0000256" key="2">
    <source>
        <dbReference type="SAM" id="Phobius"/>
    </source>
</evidence>
<keyword evidence="2" id="KW-0472">Membrane</keyword>
<keyword evidence="1" id="KW-0175">Coiled coil</keyword>
<proteinExistence type="predicted"/>
<accession>A0AAV5LR65</accession>
<keyword evidence="2" id="KW-0812">Transmembrane</keyword>
<organism evidence="3 4">
    <name type="scientific">Rubroshorea leprosula</name>
    <dbReference type="NCBI Taxonomy" id="152421"/>
    <lineage>
        <taxon>Eukaryota</taxon>
        <taxon>Viridiplantae</taxon>
        <taxon>Streptophyta</taxon>
        <taxon>Embryophyta</taxon>
        <taxon>Tracheophyta</taxon>
        <taxon>Spermatophyta</taxon>
        <taxon>Magnoliopsida</taxon>
        <taxon>eudicotyledons</taxon>
        <taxon>Gunneridae</taxon>
        <taxon>Pentapetalae</taxon>
        <taxon>rosids</taxon>
        <taxon>malvids</taxon>
        <taxon>Malvales</taxon>
        <taxon>Dipterocarpaceae</taxon>
        <taxon>Rubroshorea</taxon>
    </lineage>
</organism>
<dbReference type="AlphaFoldDB" id="A0AAV5LR65"/>
<dbReference type="EMBL" id="BPVZ01000131">
    <property type="protein sequence ID" value="GKV38982.1"/>
    <property type="molecule type" value="Genomic_DNA"/>
</dbReference>
<comment type="caution">
    <text evidence="3">The sequence shown here is derived from an EMBL/GenBank/DDBJ whole genome shotgun (WGS) entry which is preliminary data.</text>
</comment>